<accession>A0A134AHL8</accession>
<proteinExistence type="predicted"/>
<feature type="transmembrane region" description="Helical" evidence="1">
    <location>
        <begin position="97"/>
        <end position="116"/>
    </location>
</feature>
<feature type="transmembrane region" description="Helical" evidence="1">
    <location>
        <begin position="254"/>
        <end position="273"/>
    </location>
</feature>
<protein>
    <recommendedName>
        <fullName evidence="4">TrbL/VirB6 plasmid conjugal transfer protein</fullName>
    </recommendedName>
</protein>
<evidence type="ECO:0000313" key="2">
    <source>
        <dbReference type="EMBL" id="KXB67165.1"/>
    </source>
</evidence>
<keyword evidence="1" id="KW-1133">Transmembrane helix</keyword>
<dbReference type="STRING" id="755172.HMPREF1863_00637"/>
<dbReference type="Proteomes" id="UP000070442">
    <property type="component" value="Unassembled WGS sequence"/>
</dbReference>
<comment type="caution">
    <text evidence="2">The sequence shown here is derived from an EMBL/GenBank/DDBJ whole genome shotgun (WGS) entry which is preliminary data.</text>
</comment>
<dbReference type="Pfam" id="PF19478">
    <property type="entry name" value="TrbL_2"/>
    <property type="match status" value="1"/>
</dbReference>
<dbReference type="InterPro" id="IPR045798">
    <property type="entry name" value="TrbL_Firmicutes"/>
</dbReference>
<keyword evidence="1" id="KW-0472">Membrane</keyword>
<evidence type="ECO:0008006" key="4">
    <source>
        <dbReference type="Google" id="ProtNLM"/>
    </source>
</evidence>
<dbReference type="AlphaFoldDB" id="A0A134AHL8"/>
<dbReference type="EMBL" id="LSDG01000022">
    <property type="protein sequence ID" value="KXB67165.1"/>
    <property type="molecule type" value="Genomic_DNA"/>
</dbReference>
<sequence length="286" mass="31811">MQLAEKFLNGLKQPMIDNCMKVFENMQNMMNDQMTKAGDVVSQTPQAYNSDLFNLAKSINETAVIPIAVLIITFIAIYEIVHLVIDRNNFNDFETFIFFKWIFKTTISIYLVSHAFEFSMAIFDVMQSVIRSASGVSIEQFQVGQDAMKASIEKMGIVDLMFFTTQLNAMQMIVWALGIVIWVICVGRIIEMYFIISVGALPFATLTSSRYGHIGDSYIKSAVALGLQGLFIIITLGAWSVFVQSLTVAKDGNPWTFMFSFLAASLLAVIVLFRTKSAASAIVSAA</sequence>
<feature type="transmembrane region" description="Helical" evidence="1">
    <location>
        <begin position="172"/>
        <end position="201"/>
    </location>
</feature>
<evidence type="ECO:0000256" key="1">
    <source>
        <dbReference type="SAM" id="Phobius"/>
    </source>
</evidence>
<gene>
    <name evidence="2" type="ORF">HMPREF1863_00637</name>
</gene>
<name>A0A134AHL8_9FIRM</name>
<evidence type="ECO:0000313" key="3">
    <source>
        <dbReference type="Proteomes" id="UP000070442"/>
    </source>
</evidence>
<dbReference type="PATRIC" id="fig|755172.3.peg.611"/>
<keyword evidence="3" id="KW-1185">Reference proteome</keyword>
<feature type="transmembrane region" description="Helical" evidence="1">
    <location>
        <begin position="222"/>
        <end position="242"/>
    </location>
</feature>
<reference evidence="3" key="1">
    <citation type="submission" date="2016-01" db="EMBL/GenBank/DDBJ databases">
        <authorList>
            <person name="Mitreva M."/>
            <person name="Pepin K.H."/>
            <person name="Mihindukulasuriya K.A."/>
            <person name="Fulton R."/>
            <person name="Fronick C."/>
            <person name="O'Laughlin M."/>
            <person name="Miner T."/>
            <person name="Herter B."/>
            <person name="Rosa B.A."/>
            <person name="Cordes M."/>
            <person name="Tomlinson C."/>
            <person name="Wollam A."/>
            <person name="Palsikar V.B."/>
            <person name="Mardis E.R."/>
            <person name="Wilson R.K."/>
        </authorList>
    </citation>
    <scope>NUCLEOTIDE SEQUENCE [LARGE SCALE GENOMIC DNA]</scope>
    <source>
        <strain evidence="3">DNF00729</strain>
    </source>
</reference>
<dbReference type="RefSeq" id="WP_068367234.1">
    <property type="nucleotide sequence ID" value="NZ_KQ960172.1"/>
</dbReference>
<keyword evidence="1" id="KW-0812">Transmembrane</keyword>
<organism evidence="2 3">
    <name type="scientific">Aedoeadaptatus coxii</name>
    <dbReference type="NCBI Taxonomy" id="755172"/>
    <lineage>
        <taxon>Bacteria</taxon>
        <taxon>Bacillati</taxon>
        <taxon>Bacillota</taxon>
        <taxon>Tissierellia</taxon>
        <taxon>Tissierellales</taxon>
        <taxon>Peptoniphilaceae</taxon>
        <taxon>Aedoeadaptatus</taxon>
    </lineage>
</organism>
<dbReference type="OrthoDB" id="9805295at2"/>
<feature type="transmembrane region" description="Helical" evidence="1">
    <location>
        <begin position="63"/>
        <end position="85"/>
    </location>
</feature>